<feature type="transmembrane region" description="Helical" evidence="8">
    <location>
        <begin position="85"/>
        <end position="105"/>
    </location>
</feature>
<gene>
    <name evidence="10" type="ORF">NRB20_51940</name>
</gene>
<dbReference type="PANTHER" id="PTHR33908:SF11">
    <property type="entry name" value="MEMBRANE PROTEIN"/>
    <property type="match status" value="1"/>
</dbReference>
<evidence type="ECO:0000313" key="10">
    <source>
        <dbReference type="EMBL" id="MQY22081.1"/>
    </source>
</evidence>
<dbReference type="GO" id="GO:0016763">
    <property type="term" value="F:pentosyltransferase activity"/>
    <property type="evidence" value="ECO:0007669"/>
    <property type="project" value="TreeGrafter"/>
</dbReference>
<dbReference type="AlphaFoldDB" id="A0A7K0D958"/>
<evidence type="ECO:0000256" key="1">
    <source>
        <dbReference type="ARBA" id="ARBA00004651"/>
    </source>
</evidence>
<accession>A0A7K0D958</accession>
<dbReference type="Proteomes" id="UP000438448">
    <property type="component" value="Unassembled WGS sequence"/>
</dbReference>
<dbReference type="InterPro" id="IPR038731">
    <property type="entry name" value="RgtA/B/C-like"/>
</dbReference>
<evidence type="ECO:0000256" key="3">
    <source>
        <dbReference type="ARBA" id="ARBA00022676"/>
    </source>
</evidence>
<evidence type="ECO:0000256" key="5">
    <source>
        <dbReference type="ARBA" id="ARBA00022692"/>
    </source>
</evidence>
<keyword evidence="11" id="KW-1185">Reference proteome</keyword>
<dbReference type="InterPro" id="IPR050297">
    <property type="entry name" value="LipidA_mod_glycosyltrf_83"/>
</dbReference>
<evidence type="ECO:0000259" key="9">
    <source>
        <dbReference type="Pfam" id="PF13231"/>
    </source>
</evidence>
<evidence type="ECO:0000256" key="2">
    <source>
        <dbReference type="ARBA" id="ARBA00022475"/>
    </source>
</evidence>
<feature type="domain" description="Glycosyltransferase RgtA/B/C/D-like" evidence="9">
    <location>
        <begin position="64"/>
        <end position="224"/>
    </location>
</feature>
<sequence>MQLTMRSETTRDPAVPAFAGWVVGAIAGVVGVVHLVCGVGGGYWFDEAYMVAIGRHHLAWGSADQPPLVPAVAGVLDWLGPGSFVLLRIPAVLATAGAVVVAALIARELGGDRRAQVLTAGAQATALWANLVGHWLTPYTLEPVQWLTVIWLLMRWVRVRRDRLLLAIGVVAGIAAETKFQVLLLCAVLLVAAGVFGPRELSRRPLLWVGVGVGALIFAPTLLWQAFNGWPQLRMGAVVASEAEALYGGRLGVTLSLLTVGGIAATVLSLYGVWRLLRDPVLRAYRFVGVSAIVLFVFFVVTVGRPYYLDGIYGPLCAAGAVGLQQRRTAGGRWSWVAWPAYALSAAAAVGIVVVSTSAADAGAAQTISQRASTSYRELPERDRRETIIMGESYIVAAYIDVYSPAGTPPAYSSNRAYGYFPAPPESARSVLYVGSEIDELRGHFDRCRTVIGDDSSQKVWWCTGRHESWARLWPRLRHLGVS</sequence>
<name>A0A7K0D958_9NOCA</name>
<feature type="transmembrane region" description="Helical" evidence="8">
    <location>
        <begin position="21"/>
        <end position="45"/>
    </location>
</feature>
<comment type="subcellular location">
    <subcellularLocation>
        <location evidence="1">Cell membrane</location>
        <topology evidence="1">Multi-pass membrane protein</topology>
    </subcellularLocation>
</comment>
<dbReference type="GO" id="GO:0009103">
    <property type="term" value="P:lipopolysaccharide biosynthetic process"/>
    <property type="evidence" value="ECO:0007669"/>
    <property type="project" value="UniProtKB-ARBA"/>
</dbReference>
<feature type="transmembrane region" description="Helical" evidence="8">
    <location>
        <begin position="336"/>
        <end position="360"/>
    </location>
</feature>
<feature type="transmembrane region" description="Helical" evidence="8">
    <location>
        <begin position="284"/>
        <end position="301"/>
    </location>
</feature>
<keyword evidence="5 8" id="KW-0812">Transmembrane</keyword>
<evidence type="ECO:0000256" key="6">
    <source>
        <dbReference type="ARBA" id="ARBA00022989"/>
    </source>
</evidence>
<keyword evidence="2" id="KW-1003">Cell membrane</keyword>
<keyword evidence="4" id="KW-0808">Transferase</keyword>
<dbReference type="GO" id="GO:0005886">
    <property type="term" value="C:plasma membrane"/>
    <property type="evidence" value="ECO:0007669"/>
    <property type="project" value="UniProtKB-SubCell"/>
</dbReference>
<feature type="transmembrane region" description="Helical" evidence="8">
    <location>
        <begin position="164"/>
        <end position="194"/>
    </location>
</feature>
<protein>
    <recommendedName>
        <fullName evidence="9">Glycosyltransferase RgtA/B/C/D-like domain-containing protein</fullName>
    </recommendedName>
</protein>
<dbReference type="RefSeq" id="WP_319945387.1">
    <property type="nucleotide sequence ID" value="NZ_WEGK01000012.1"/>
</dbReference>
<comment type="caution">
    <text evidence="10">The sequence shown here is derived from an EMBL/GenBank/DDBJ whole genome shotgun (WGS) entry which is preliminary data.</text>
</comment>
<evidence type="ECO:0000313" key="11">
    <source>
        <dbReference type="Proteomes" id="UP000438448"/>
    </source>
</evidence>
<keyword evidence="6 8" id="KW-1133">Transmembrane helix</keyword>
<feature type="transmembrane region" description="Helical" evidence="8">
    <location>
        <begin position="206"/>
        <end position="227"/>
    </location>
</feature>
<evidence type="ECO:0000256" key="8">
    <source>
        <dbReference type="SAM" id="Phobius"/>
    </source>
</evidence>
<evidence type="ECO:0000256" key="4">
    <source>
        <dbReference type="ARBA" id="ARBA00022679"/>
    </source>
</evidence>
<keyword evidence="7 8" id="KW-0472">Membrane</keyword>
<dbReference type="EMBL" id="WEGK01000012">
    <property type="protein sequence ID" value="MQY22081.1"/>
    <property type="molecule type" value="Genomic_DNA"/>
</dbReference>
<proteinExistence type="predicted"/>
<dbReference type="Pfam" id="PF13231">
    <property type="entry name" value="PMT_2"/>
    <property type="match status" value="1"/>
</dbReference>
<feature type="transmembrane region" description="Helical" evidence="8">
    <location>
        <begin position="247"/>
        <end position="272"/>
    </location>
</feature>
<reference evidence="10 11" key="1">
    <citation type="submission" date="2019-10" db="EMBL/GenBank/DDBJ databases">
        <title>Nocardia macrotermitis sp. nov. and Nocardia aurantia sp. nov., isolated from the gut of fungus growing-termite Macrotermes natalensis.</title>
        <authorList>
            <person name="Benndorf R."/>
            <person name="Schwitalla J."/>
            <person name="Martin K."/>
            <person name="De Beer W."/>
            <person name="Kaster A.-K."/>
            <person name="Vollmers J."/>
            <person name="Poulsen M."/>
            <person name="Beemelmanns C."/>
        </authorList>
    </citation>
    <scope>NUCLEOTIDE SEQUENCE [LARGE SCALE GENOMIC DNA]</scope>
    <source>
        <strain evidence="10 11">RB20</strain>
    </source>
</reference>
<keyword evidence="3" id="KW-0328">Glycosyltransferase</keyword>
<evidence type="ECO:0000256" key="7">
    <source>
        <dbReference type="ARBA" id="ARBA00023136"/>
    </source>
</evidence>
<dbReference type="PANTHER" id="PTHR33908">
    <property type="entry name" value="MANNOSYLTRANSFERASE YKCB-RELATED"/>
    <property type="match status" value="1"/>
</dbReference>
<organism evidence="10 11">
    <name type="scientific">Nocardia macrotermitis</name>
    <dbReference type="NCBI Taxonomy" id="2585198"/>
    <lineage>
        <taxon>Bacteria</taxon>
        <taxon>Bacillati</taxon>
        <taxon>Actinomycetota</taxon>
        <taxon>Actinomycetes</taxon>
        <taxon>Mycobacteriales</taxon>
        <taxon>Nocardiaceae</taxon>
        <taxon>Nocardia</taxon>
    </lineage>
</organism>